<protein>
    <recommendedName>
        <fullName evidence="3">SHS2 domain-containing protein</fullName>
    </recommendedName>
</protein>
<name>A0A1G2LCH9_9BACT</name>
<organism evidence="1 2">
    <name type="scientific">Candidatus Sungbacteria bacterium RIFCSPLOWO2_01_FULL_59_16</name>
    <dbReference type="NCBI Taxonomy" id="1802280"/>
    <lineage>
        <taxon>Bacteria</taxon>
        <taxon>Candidatus Sungiibacteriota</taxon>
    </lineage>
</organism>
<dbReference type="InterPro" id="IPR050696">
    <property type="entry name" value="FtsA/MreB"/>
</dbReference>
<dbReference type="InterPro" id="IPR043129">
    <property type="entry name" value="ATPase_NBD"/>
</dbReference>
<evidence type="ECO:0000313" key="1">
    <source>
        <dbReference type="EMBL" id="OHA09310.1"/>
    </source>
</evidence>
<dbReference type="EMBL" id="MHQS01000004">
    <property type="protein sequence ID" value="OHA09310.1"/>
    <property type="molecule type" value="Genomic_DNA"/>
</dbReference>
<comment type="caution">
    <text evidence="1">The sequence shown here is derived from an EMBL/GenBank/DDBJ whole genome shotgun (WGS) entry which is preliminary data.</text>
</comment>
<sequence>MSLFQHLFGRNRSEQYFIAIDVGSHAAVRSILFSENAHDRISLQKQHFELPRRDAHADIAPLVGEYLGRILFQYVKSIRAVPVQIVVGLGSSFAASDVRTVRRERPKPESAVEPKELRGILDGFMQTEAEQTINGEKHALAHLMPFQVTLDGYPIHAVSAETSGRVLEMQIFVTYVPSALWARLAGLRTLFGGIPIRFISNQAAIAAAMITLMNVSDAALVKIGARVTEVTLLAGGGVPLTGGFARGGDDITRAIAERLKSSDADAERIKRQLGTTELRADTLANVTGVVAGAVEQWLTDLVQFFKDNQRTILPDRVYLYGGGASLALLRQAITAKAWYHDLTFRERLTSALLVAEDIPGLKFRNAVSPVRGPEEVALAALIHRASH</sequence>
<dbReference type="STRING" id="1802280.A3B37_04075"/>
<evidence type="ECO:0000313" key="2">
    <source>
        <dbReference type="Proteomes" id="UP000176705"/>
    </source>
</evidence>
<accession>A0A1G2LCH9</accession>
<reference evidence="1 2" key="1">
    <citation type="journal article" date="2016" name="Nat. Commun.">
        <title>Thousands of microbial genomes shed light on interconnected biogeochemical processes in an aquifer system.</title>
        <authorList>
            <person name="Anantharaman K."/>
            <person name="Brown C.T."/>
            <person name="Hug L.A."/>
            <person name="Sharon I."/>
            <person name="Castelle C.J."/>
            <person name="Probst A.J."/>
            <person name="Thomas B.C."/>
            <person name="Singh A."/>
            <person name="Wilkins M.J."/>
            <person name="Karaoz U."/>
            <person name="Brodie E.L."/>
            <person name="Williams K.H."/>
            <person name="Hubbard S.S."/>
            <person name="Banfield J.F."/>
        </authorList>
    </citation>
    <scope>NUCLEOTIDE SEQUENCE [LARGE SCALE GENOMIC DNA]</scope>
</reference>
<proteinExistence type="predicted"/>
<gene>
    <name evidence="1" type="ORF">A3B37_04075</name>
</gene>
<dbReference type="Proteomes" id="UP000176705">
    <property type="component" value="Unassembled WGS sequence"/>
</dbReference>
<dbReference type="Gene3D" id="3.30.420.40">
    <property type="match status" value="1"/>
</dbReference>
<evidence type="ECO:0008006" key="3">
    <source>
        <dbReference type="Google" id="ProtNLM"/>
    </source>
</evidence>
<dbReference type="SUPFAM" id="SSF53067">
    <property type="entry name" value="Actin-like ATPase domain"/>
    <property type="match status" value="1"/>
</dbReference>
<dbReference type="AlphaFoldDB" id="A0A1G2LCH9"/>
<dbReference type="PANTHER" id="PTHR32432">
    <property type="entry name" value="CELL DIVISION PROTEIN FTSA-RELATED"/>
    <property type="match status" value="1"/>
</dbReference>